<keyword evidence="2" id="KW-1185">Reference proteome</keyword>
<reference evidence="2" key="1">
    <citation type="submission" date="2016-08" db="EMBL/GenBank/DDBJ databases">
        <authorList>
            <person name="Merda D."/>
            <person name="Briand M."/>
            <person name="Taghouti G."/>
            <person name="Carrere S."/>
            <person name="Gouzy J."/>
            <person name="Portier P."/>
            <person name="Jacques M.-A."/>
            <person name="Fischer-Le Saux M."/>
        </authorList>
    </citation>
    <scope>NUCLEOTIDE SEQUENCE [LARGE SCALE GENOMIC DNA]</scope>
    <source>
        <strain evidence="2">CFBP1817</strain>
    </source>
</reference>
<evidence type="ECO:0000313" key="2">
    <source>
        <dbReference type="Proteomes" id="UP000239939"/>
    </source>
</evidence>
<name>A0A2S7EPB2_9XANT</name>
<dbReference type="OrthoDB" id="7202990at2"/>
<sequence>MVVFAMPHLGWADQAHPPECDYDRVAMLALEQQAFDQDMPGGWRALADRPGCSSAAADLLRDYRQAHAITGGIVIWHEDQLRAEAGQSAQAIALFEKSYKPASEDLAGWNPYVDAMIAFMKRDRTGLEAARTRLAAVPYPQGNDMPPLQDGYMILPAVPGRPEIKAKWPPNLDVVDGLLRCFDDTYSNAYGAARCRHSTSTLSK</sequence>
<dbReference type="Proteomes" id="UP000239939">
    <property type="component" value="Unassembled WGS sequence"/>
</dbReference>
<accession>A0A2S7EPB2</accession>
<protein>
    <submittedName>
        <fullName evidence="1">Uncharacterized protein</fullName>
    </submittedName>
</protein>
<dbReference type="RefSeq" id="WP_128417059.1">
    <property type="nucleotide sequence ID" value="NZ_MDEJ01000052.1"/>
</dbReference>
<dbReference type="EMBL" id="MDEJ01000052">
    <property type="protein sequence ID" value="PPU94093.1"/>
    <property type="molecule type" value="Genomic_DNA"/>
</dbReference>
<evidence type="ECO:0000313" key="1">
    <source>
        <dbReference type="EMBL" id="PPU94093.1"/>
    </source>
</evidence>
<gene>
    <name evidence="1" type="ORF">XpopCFBP1817_10195</name>
</gene>
<dbReference type="AlphaFoldDB" id="A0A2S7EPB2"/>
<organism evidence="1 2">
    <name type="scientific">Xanthomonas populi</name>
    <dbReference type="NCBI Taxonomy" id="53414"/>
    <lineage>
        <taxon>Bacteria</taxon>
        <taxon>Pseudomonadati</taxon>
        <taxon>Pseudomonadota</taxon>
        <taxon>Gammaproteobacteria</taxon>
        <taxon>Lysobacterales</taxon>
        <taxon>Lysobacteraceae</taxon>
        <taxon>Xanthomonas</taxon>
    </lineage>
</organism>
<comment type="caution">
    <text evidence="1">The sequence shown here is derived from an EMBL/GenBank/DDBJ whole genome shotgun (WGS) entry which is preliminary data.</text>
</comment>
<proteinExistence type="predicted"/>